<dbReference type="AlphaFoldDB" id="A0A927YQ03"/>
<evidence type="ECO:0000313" key="2">
    <source>
        <dbReference type="EMBL" id="MBE5918916.1"/>
    </source>
</evidence>
<dbReference type="EMBL" id="SVER01000007">
    <property type="protein sequence ID" value="MBE5918916.1"/>
    <property type="molecule type" value="Genomic_DNA"/>
</dbReference>
<comment type="caution">
    <text evidence="2">The sequence shown here is derived from an EMBL/GenBank/DDBJ whole genome shotgun (WGS) entry which is preliminary data.</text>
</comment>
<organism evidence="2 3">
    <name type="scientific">Pseudobutyrivibrio ruminis</name>
    <dbReference type="NCBI Taxonomy" id="46206"/>
    <lineage>
        <taxon>Bacteria</taxon>
        <taxon>Bacillati</taxon>
        <taxon>Bacillota</taxon>
        <taxon>Clostridia</taxon>
        <taxon>Lachnospirales</taxon>
        <taxon>Lachnospiraceae</taxon>
        <taxon>Pseudobutyrivibrio</taxon>
    </lineage>
</organism>
<accession>A0A927YQ03</accession>
<name>A0A927YQ03_9FIRM</name>
<dbReference type="Proteomes" id="UP000766246">
    <property type="component" value="Unassembled WGS sequence"/>
</dbReference>
<protein>
    <submittedName>
        <fullName evidence="2">Uncharacterized protein</fullName>
    </submittedName>
</protein>
<proteinExistence type="predicted"/>
<evidence type="ECO:0000313" key="3">
    <source>
        <dbReference type="Proteomes" id="UP000766246"/>
    </source>
</evidence>
<sequence>MPKVKPWENEGFKAVYEVNKLGQLLRGALPDNMHQEDIDLDLTEELSNSEQNAQSENIEGVRPESSYFVFGVDENVSSHGVTGENGIKSANTYIDNYVEYCKNEANRRSDTRTKEFYNDLAYIGDKKNGSYTRMMFTSVYMPGLFAQRMSLIMPAGISSSEQKAGLGEPLYDAIYGFIHSTTIETQVEYKRQQYEDKGWTADSEGDYLKELHEAHSEVLKEYNRLSKFYDDPQNNTAHYTQDTLAPVFGRGNVRKVNTTIGIIRGEKKAIENGWGKDDLFILGIIGGIEEEMKYQATLHNKQIQEALPQFKADFLQLKNECFFSTVTSIQEKKAVADKVKNFLETQNSAVATACFASIELVKKKFDMAYEAVSSGAEMDNVAADVRLDDTEAYLNDQFEKAQKKSSYNFFVRDYIETTVRSVENKNIDKMNGIILFTDTIIDLDKKPNQDLRKDAYTYYFDLILACNAEEQQLAEDIRAGKVKVDKDHEGIKKDYKYSLECAKNRLVNSPLHKRLRATEAFCKKLSANRLDYEFLNSIRDDYIKNCKEGLSEQEVDMQLLGKIDRHGYYDNSEIKSILDCVNGKEKEYVIYDIEFIENFRREWVALDHFNKTLDNFHNRNNDYLERFNTLASHKKTAVYDKESYSYRDATDNSVVVDPKKANSQTFMNMSNALNKVNRLNANSTPKEMLEAYRELRDASKAYSDKIDSHYFAGRSENGKQRRALSGELYDYANDAISLLTSLSEEMPKDISINKQKENYETVKHEARDNFNERIKSFLQEEKQKCIDTRFNYNNKSDQNKDSLKIGIGELVVINIIEKELASPNGKLVAPSCIDEEYIHKEIGKLYRKNTAFKNLIDSFQEENDIKNMMNKLRENPKAIMEELDKHQPEHKVAAENSNNNAIEKQEPAVKGLV</sequence>
<evidence type="ECO:0000256" key="1">
    <source>
        <dbReference type="SAM" id="MobiDB-lite"/>
    </source>
</evidence>
<feature type="region of interest" description="Disordered" evidence="1">
    <location>
        <begin position="886"/>
        <end position="913"/>
    </location>
</feature>
<gene>
    <name evidence="2" type="ORF">E7272_03640</name>
</gene>
<reference evidence="2" key="1">
    <citation type="submission" date="2019-04" db="EMBL/GenBank/DDBJ databases">
        <title>Evolution of Biomass-Degrading Anaerobic Consortia Revealed by Metagenomics.</title>
        <authorList>
            <person name="Peng X."/>
        </authorList>
    </citation>
    <scope>NUCLEOTIDE SEQUENCE</scope>
    <source>
        <strain evidence="2">SIG311</strain>
    </source>
</reference>